<feature type="domain" description="Zn(2)-C6 fungal-type" evidence="4">
    <location>
        <begin position="30"/>
        <end position="59"/>
    </location>
</feature>
<evidence type="ECO:0000259" key="4">
    <source>
        <dbReference type="PROSITE" id="PS50048"/>
    </source>
</evidence>
<dbReference type="InterPro" id="IPR036864">
    <property type="entry name" value="Zn2-C6_fun-type_DNA-bd_sf"/>
</dbReference>
<evidence type="ECO:0000256" key="3">
    <source>
        <dbReference type="SAM" id="MobiDB-lite"/>
    </source>
</evidence>
<dbReference type="InterPro" id="IPR001138">
    <property type="entry name" value="Zn2Cys6_DnaBD"/>
</dbReference>
<dbReference type="SMART" id="SM00066">
    <property type="entry name" value="GAL4"/>
    <property type="match status" value="1"/>
</dbReference>
<dbReference type="Pfam" id="PF00172">
    <property type="entry name" value="Zn_clus"/>
    <property type="match status" value="1"/>
</dbReference>
<feature type="region of interest" description="Disordered" evidence="3">
    <location>
        <begin position="212"/>
        <end position="259"/>
    </location>
</feature>
<dbReference type="EMBL" id="HG937694">
    <property type="protein sequence ID" value="CDP39064.1"/>
    <property type="molecule type" value="Genomic_DNA"/>
</dbReference>
<evidence type="ECO:0000313" key="5">
    <source>
        <dbReference type="EMBL" id="CDP39064.1"/>
    </source>
</evidence>
<dbReference type="PANTHER" id="PTHR47783">
    <property type="entry name" value="ZN(II)2CYS6 TRANSCRIPTION FACTOR (EUROFUNG)-RELATED"/>
    <property type="match status" value="1"/>
</dbReference>
<dbReference type="SUPFAM" id="SSF57701">
    <property type="entry name" value="Zn2/Cys6 DNA-binding domain"/>
    <property type="match status" value="1"/>
</dbReference>
<evidence type="ECO:0000256" key="1">
    <source>
        <dbReference type="ARBA" id="ARBA00022723"/>
    </source>
</evidence>
<dbReference type="InterPro" id="IPR007219">
    <property type="entry name" value="XnlR_reg_dom"/>
</dbReference>
<protein>
    <submittedName>
        <fullName evidence="5">ARAD1D48906p</fullName>
    </submittedName>
</protein>
<keyword evidence="1" id="KW-0479">Metal-binding</keyword>
<dbReference type="SMART" id="SM00906">
    <property type="entry name" value="Fungal_trans"/>
    <property type="match status" value="1"/>
</dbReference>
<dbReference type="GO" id="GO:0006351">
    <property type="term" value="P:DNA-templated transcription"/>
    <property type="evidence" value="ECO:0007669"/>
    <property type="project" value="InterPro"/>
</dbReference>
<dbReference type="GO" id="GO:0000981">
    <property type="term" value="F:DNA-binding transcription factor activity, RNA polymerase II-specific"/>
    <property type="evidence" value="ECO:0007669"/>
    <property type="project" value="InterPro"/>
</dbReference>
<keyword evidence="2" id="KW-0539">Nucleus</keyword>
<dbReference type="GO" id="GO:0003677">
    <property type="term" value="F:DNA binding"/>
    <property type="evidence" value="ECO:0007669"/>
    <property type="project" value="InterPro"/>
</dbReference>
<feature type="region of interest" description="Disordered" evidence="3">
    <location>
        <begin position="68"/>
        <end position="116"/>
    </location>
</feature>
<feature type="compositionally biased region" description="Low complexity" evidence="3">
    <location>
        <begin position="86"/>
        <end position="113"/>
    </location>
</feature>
<accession>A0A060TE41</accession>
<dbReference type="GO" id="GO:0008270">
    <property type="term" value="F:zinc ion binding"/>
    <property type="evidence" value="ECO:0007669"/>
    <property type="project" value="InterPro"/>
</dbReference>
<sequence>MSNLKFVIHSSFNGSEVSDESHRPKRAKHACLGCQSRKVRCSGVYPCELCQARKIECVFTPSVHKRRTTKHHITDASALPPPPAMAPTSSNTTATDSPASATSVTTPPTRTMSETQFLASRKRALESASTSAKKKPRFQVTRHPYFRWLGPTAIAPPKTGTFRLLSVNLRSKSDPHKSVVIERQPGSLEEQWSPSQDREKTLNSLGITQITEPLDLHRDDQPGADTADHGTTGDDRKREKDESEDKDEKDDEDIPLPPKESYKCFFDNMTNSLPFLSVSMFEDRLNQGLIGECLLYAMAAISERLNPSVKNNQAVDGSPTPSLAEKYADAAKRRVIPHLSTPSPEIVYALLLIAYSEFGEDRDSGLWMWSGMAIRMCYDLGLHKKDTRSEDSTEDQLGRRIFWSTVCLDRLICCGTGRMCSIPDCDLEYSCDFGSITGPDGESRTDPFPYLCRLLILMGKVSNYINSLSNKTDKMVRAGTNPSVSPSSLSPESWDMMETFSQFQHELSDFYNALPPDLLFDVQNFQQFSKIRYSQVFLLLHVWNQALVLAVHHPKIAYPQAKLDVAGLMSNPHADLTGTGSISIADMVAFADLIDANSFLANPFLSQPIYMAACASLTLWHSLPPSAPSHSMYTLQRTYSTCRQILQRMQRIWRGISWHSRTLDSLAASEPDVDLSVDANGYVVTSDLGVVRKASIDETTRRWLVDEMGDGTDDIYGLFIAGLTDPQNMDSGATGATSSGRGNGSNGSNGPNGPSSATDSTGPVNPTQPITPPERNDYKLPPRPSLTRATSAGNPGGGSQEDTFRSIVLRNMDLDEYLRPGMF</sequence>
<name>A0A060TE41_BLAAD</name>
<feature type="compositionally biased region" description="Low complexity" evidence="3">
    <location>
        <begin position="748"/>
        <end position="758"/>
    </location>
</feature>
<reference evidence="5" key="1">
    <citation type="submission" date="2014-02" db="EMBL/GenBank/DDBJ databases">
        <authorList>
            <person name="Genoscope - CEA"/>
        </authorList>
    </citation>
    <scope>NUCLEOTIDE SEQUENCE</scope>
    <source>
        <strain evidence="5">LS3</strain>
    </source>
</reference>
<feature type="region of interest" description="Disordered" evidence="3">
    <location>
        <begin position="171"/>
        <end position="199"/>
    </location>
</feature>
<gene>
    <name evidence="5" type="ORF">GNLVRS02_ARAD1D48906g</name>
</gene>
<feature type="compositionally biased region" description="Acidic residues" evidence="3">
    <location>
        <begin position="244"/>
        <end position="254"/>
    </location>
</feature>
<dbReference type="PhylomeDB" id="A0A060TE41"/>
<feature type="region of interest" description="Disordered" evidence="3">
    <location>
        <begin position="729"/>
        <end position="805"/>
    </location>
</feature>
<dbReference type="PROSITE" id="PS50048">
    <property type="entry name" value="ZN2_CY6_FUNGAL_2"/>
    <property type="match status" value="1"/>
</dbReference>
<dbReference type="Gene3D" id="4.10.240.10">
    <property type="entry name" value="Zn(2)-C6 fungal-type DNA-binding domain"/>
    <property type="match status" value="1"/>
</dbReference>
<dbReference type="PANTHER" id="PTHR47783:SF1">
    <property type="entry name" value="ZN(II)2CYS6 TRANSCRIPTION FACTOR (EUROFUNG)"/>
    <property type="match status" value="1"/>
</dbReference>
<feature type="compositionally biased region" description="Basic and acidic residues" evidence="3">
    <location>
        <begin position="171"/>
        <end position="180"/>
    </location>
</feature>
<reference evidence="5" key="2">
    <citation type="submission" date="2014-06" db="EMBL/GenBank/DDBJ databases">
        <title>The complete genome of Blastobotrys (Arxula) adeninivorans LS3 - a yeast of biotechnological interest.</title>
        <authorList>
            <person name="Kunze G."/>
            <person name="Gaillardin C."/>
            <person name="Czernicka M."/>
            <person name="Durrens P."/>
            <person name="Martin T."/>
            <person name="Boer E."/>
            <person name="Gabaldon T."/>
            <person name="Cruz J."/>
            <person name="Talla E."/>
            <person name="Marck C."/>
            <person name="Goffeau A."/>
            <person name="Barbe V."/>
            <person name="Baret P."/>
            <person name="Baronian K."/>
            <person name="Beier S."/>
            <person name="Bleykasten C."/>
            <person name="Bode R."/>
            <person name="Casaregola S."/>
            <person name="Despons L."/>
            <person name="Fairhead C."/>
            <person name="Giersberg M."/>
            <person name="Gierski P."/>
            <person name="Hahnel U."/>
            <person name="Hartmann A."/>
            <person name="Jankowska D."/>
            <person name="Jubin C."/>
            <person name="Jung P."/>
            <person name="Lafontaine I."/>
            <person name="Leh-Louis V."/>
            <person name="Lemaire M."/>
            <person name="Marcet-Houben M."/>
            <person name="Mascher M."/>
            <person name="Morel G."/>
            <person name="Richard G.-F."/>
            <person name="Riechen J."/>
            <person name="Sacerdot C."/>
            <person name="Sarkar A."/>
            <person name="Savel G."/>
            <person name="Schacherer J."/>
            <person name="Sherman D."/>
            <person name="Straub M.-L."/>
            <person name="Stein N."/>
            <person name="Thierry A."/>
            <person name="Trautwein-Schult A."/>
            <person name="Westhof E."/>
            <person name="Worch S."/>
            <person name="Dujon B."/>
            <person name="Souciet J.-L."/>
            <person name="Wincker P."/>
            <person name="Scholz U."/>
            <person name="Neuveglise N."/>
        </authorList>
    </citation>
    <scope>NUCLEOTIDE SEQUENCE</scope>
    <source>
        <strain evidence="5">LS3</strain>
    </source>
</reference>
<dbReference type="Pfam" id="PF04082">
    <property type="entry name" value="Fungal_trans"/>
    <property type="match status" value="1"/>
</dbReference>
<evidence type="ECO:0000256" key="2">
    <source>
        <dbReference type="ARBA" id="ARBA00023242"/>
    </source>
</evidence>
<dbReference type="AlphaFoldDB" id="A0A060TE41"/>
<feature type="compositionally biased region" description="Polar residues" evidence="3">
    <location>
        <begin position="759"/>
        <end position="768"/>
    </location>
</feature>
<dbReference type="CDD" id="cd12148">
    <property type="entry name" value="fungal_TF_MHR"/>
    <property type="match status" value="1"/>
</dbReference>
<dbReference type="CDD" id="cd00067">
    <property type="entry name" value="GAL4"/>
    <property type="match status" value="1"/>
</dbReference>
<proteinExistence type="predicted"/>
<organism evidence="5">
    <name type="scientific">Blastobotrys adeninivorans</name>
    <name type="common">Yeast</name>
    <name type="synonym">Arxula adeninivorans</name>
    <dbReference type="NCBI Taxonomy" id="409370"/>
    <lineage>
        <taxon>Eukaryota</taxon>
        <taxon>Fungi</taxon>
        <taxon>Dikarya</taxon>
        <taxon>Ascomycota</taxon>
        <taxon>Saccharomycotina</taxon>
        <taxon>Dipodascomycetes</taxon>
        <taxon>Dipodascales</taxon>
        <taxon>Trichomonascaceae</taxon>
        <taxon>Blastobotrys</taxon>
    </lineage>
</organism>
<feature type="compositionally biased region" description="Low complexity" evidence="3">
    <location>
        <begin position="731"/>
        <end position="740"/>
    </location>
</feature>
<feature type="compositionally biased region" description="Basic and acidic residues" evidence="3">
    <location>
        <begin position="214"/>
        <end position="243"/>
    </location>
</feature>